<dbReference type="InterPro" id="IPR027383">
    <property type="entry name" value="Znf_put"/>
</dbReference>
<dbReference type="EMBL" id="BAABJQ010000017">
    <property type="protein sequence ID" value="GAA5192401.1"/>
    <property type="molecule type" value="Genomic_DNA"/>
</dbReference>
<evidence type="ECO:0000259" key="9">
    <source>
        <dbReference type="Pfam" id="PF13490"/>
    </source>
</evidence>
<evidence type="ECO:0000313" key="11">
    <source>
        <dbReference type="Proteomes" id="UP001501570"/>
    </source>
</evidence>
<keyword evidence="5 8" id="KW-0472">Membrane</keyword>
<gene>
    <name evidence="10" type="ORF">GCM10023322_51920</name>
</gene>
<keyword evidence="6" id="KW-0804">Transcription</keyword>
<reference evidence="11" key="1">
    <citation type="journal article" date="2019" name="Int. J. Syst. Evol. Microbiol.">
        <title>The Global Catalogue of Microorganisms (GCM) 10K type strain sequencing project: providing services to taxonomists for standard genome sequencing and annotation.</title>
        <authorList>
            <consortium name="The Broad Institute Genomics Platform"/>
            <consortium name="The Broad Institute Genome Sequencing Center for Infectious Disease"/>
            <person name="Wu L."/>
            <person name="Ma J."/>
        </authorList>
    </citation>
    <scope>NUCLEOTIDE SEQUENCE [LARGE SCALE GENOMIC DNA]</scope>
    <source>
        <strain evidence="11">JCM 18304</strain>
    </source>
</reference>
<dbReference type="Proteomes" id="UP001501570">
    <property type="component" value="Unassembled WGS sequence"/>
</dbReference>
<evidence type="ECO:0000256" key="5">
    <source>
        <dbReference type="ARBA" id="ARBA00023136"/>
    </source>
</evidence>
<accession>A0ABP9S8F1</accession>
<dbReference type="InterPro" id="IPR051474">
    <property type="entry name" value="Anti-sigma-K/W_factor"/>
</dbReference>
<evidence type="ECO:0000256" key="2">
    <source>
        <dbReference type="ARBA" id="ARBA00022692"/>
    </source>
</evidence>
<proteinExistence type="predicted"/>
<comment type="caution">
    <text evidence="10">The sequence shown here is derived from an EMBL/GenBank/DDBJ whole genome shotgun (WGS) entry which is preliminary data.</text>
</comment>
<dbReference type="Pfam" id="PF13490">
    <property type="entry name" value="zf-HC2"/>
    <property type="match status" value="1"/>
</dbReference>
<dbReference type="InterPro" id="IPR041916">
    <property type="entry name" value="Anti_sigma_zinc_sf"/>
</dbReference>
<organism evidence="10 11">
    <name type="scientific">Rugosimonospora acidiphila</name>
    <dbReference type="NCBI Taxonomy" id="556531"/>
    <lineage>
        <taxon>Bacteria</taxon>
        <taxon>Bacillati</taxon>
        <taxon>Actinomycetota</taxon>
        <taxon>Actinomycetes</taxon>
        <taxon>Micromonosporales</taxon>
        <taxon>Micromonosporaceae</taxon>
        <taxon>Rugosimonospora</taxon>
    </lineage>
</organism>
<name>A0ABP9S8F1_9ACTN</name>
<feature type="domain" description="Putative zinc-finger" evidence="9">
    <location>
        <begin position="16"/>
        <end position="43"/>
    </location>
</feature>
<evidence type="ECO:0000256" key="1">
    <source>
        <dbReference type="ARBA" id="ARBA00004167"/>
    </source>
</evidence>
<dbReference type="Gene3D" id="1.10.10.1320">
    <property type="entry name" value="Anti-sigma factor, zinc-finger domain"/>
    <property type="match status" value="1"/>
</dbReference>
<evidence type="ECO:0000256" key="6">
    <source>
        <dbReference type="ARBA" id="ARBA00023163"/>
    </source>
</evidence>
<comment type="subcellular location">
    <subcellularLocation>
        <location evidence="1">Membrane</location>
        <topology evidence="1">Single-pass membrane protein</topology>
    </subcellularLocation>
</comment>
<dbReference type="PANTHER" id="PTHR37461:SF1">
    <property type="entry name" value="ANTI-SIGMA-K FACTOR RSKA"/>
    <property type="match status" value="1"/>
</dbReference>
<keyword evidence="3 8" id="KW-1133">Transmembrane helix</keyword>
<keyword evidence="11" id="KW-1185">Reference proteome</keyword>
<evidence type="ECO:0000256" key="8">
    <source>
        <dbReference type="SAM" id="Phobius"/>
    </source>
</evidence>
<feature type="region of interest" description="Disordered" evidence="7">
    <location>
        <begin position="123"/>
        <end position="145"/>
    </location>
</feature>
<feature type="transmembrane region" description="Helical" evidence="8">
    <location>
        <begin position="100"/>
        <end position="121"/>
    </location>
</feature>
<dbReference type="PANTHER" id="PTHR37461">
    <property type="entry name" value="ANTI-SIGMA-K FACTOR RSKA"/>
    <property type="match status" value="1"/>
</dbReference>
<sequence length="247" mass="25053">MRTPENLPATGNHVDIGGYLAKALDPAQTERVEEHLAACEDCRTEVDSLREWADSLEAVPDSMAEAMLLDGPPEGGDLLLQRTLRQIRTESAGDRNRRRAGLGVAAAAVVAAAISAGVAIGHTGGHQSSPQAEAPAPSATASTAAPGTRFATVADPATGARITVAVAPQTGWVRVTAAVSGIPAGQQCQLFVVKKDGTAVLAGSWVVSAKGAADGTTLDGTALIDPSDVAGVRVSNTDGKQFASANL</sequence>
<evidence type="ECO:0000256" key="7">
    <source>
        <dbReference type="SAM" id="MobiDB-lite"/>
    </source>
</evidence>
<dbReference type="RefSeq" id="WP_345633856.1">
    <property type="nucleotide sequence ID" value="NZ_BAABJQ010000017.1"/>
</dbReference>
<evidence type="ECO:0000256" key="3">
    <source>
        <dbReference type="ARBA" id="ARBA00022989"/>
    </source>
</evidence>
<protein>
    <submittedName>
        <fullName evidence="10">Zf-HC2 domain-containing protein</fullName>
    </submittedName>
</protein>
<keyword evidence="2 8" id="KW-0812">Transmembrane</keyword>
<evidence type="ECO:0000313" key="10">
    <source>
        <dbReference type="EMBL" id="GAA5192401.1"/>
    </source>
</evidence>
<evidence type="ECO:0000256" key="4">
    <source>
        <dbReference type="ARBA" id="ARBA00023015"/>
    </source>
</evidence>
<keyword evidence="4" id="KW-0805">Transcription regulation</keyword>